<dbReference type="Pfam" id="PF06485">
    <property type="entry name" value="Tab2-like_N"/>
    <property type="match status" value="1"/>
</dbReference>
<dbReference type="PANTHER" id="PTHR34556">
    <property type="match status" value="1"/>
</dbReference>
<dbReference type="InterPro" id="IPR009472">
    <property type="entry name" value="Tab2-like"/>
</dbReference>
<evidence type="ECO:0000259" key="2">
    <source>
        <dbReference type="Pfam" id="PF20429"/>
    </source>
</evidence>
<dbReference type="PANTHER" id="PTHR34556:SF2">
    <property type="entry name" value="PROTEIN TAB2 HOMOLOG, CHLOROPLASTIC"/>
    <property type="match status" value="1"/>
</dbReference>
<protein>
    <submittedName>
        <fullName evidence="3">DUF1092 family protein</fullName>
    </submittedName>
</protein>
<name>A0A7C3VSY7_9CYAN</name>
<dbReference type="EMBL" id="DSPX01000117">
    <property type="protein sequence ID" value="HGG01215.1"/>
    <property type="molecule type" value="Genomic_DNA"/>
</dbReference>
<reference evidence="3" key="1">
    <citation type="journal article" date="2020" name="mSystems">
        <title>Genome- and Community-Level Interaction Insights into Carbon Utilization and Element Cycling Functions of Hydrothermarchaeota in Hydrothermal Sediment.</title>
        <authorList>
            <person name="Zhou Z."/>
            <person name="Liu Y."/>
            <person name="Xu W."/>
            <person name="Pan J."/>
            <person name="Luo Z.H."/>
            <person name="Li M."/>
        </authorList>
    </citation>
    <scope>NUCLEOTIDE SEQUENCE [LARGE SCALE GENOMIC DNA]</scope>
    <source>
        <strain evidence="3">SpSt-374</strain>
    </source>
</reference>
<accession>A0A7C3VSY7</accession>
<feature type="domain" description="RNA-binding protein Tab2-like N-terminal" evidence="1">
    <location>
        <begin position="3"/>
        <end position="103"/>
    </location>
</feature>
<dbReference type="AlphaFoldDB" id="A0A7C3VSY7"/>
<organism evidence="3">
    <name type="scientific">Planktothricoides sp. SpSt-374</name>
    <dbReference type="NCBI Taxonomy" id="2282167"/>
    <lineage>
        <taxon>Bacteria</taxon>
        <taxon>Bacillati</taxon>
        <taxon>Cyanobacteriota</taxon>
        <taxon>Cyanophyceae</taxon>
        <taxon>Oscillatoriophycideae</taxon>
        <taxon>Oscillatoriales</taxon>
        <taxon>Oscillatoriaceae</taxon>
        <taxon>Planktothricoides</taxon>
    </lineage>
</organism>
<evidence type="ECO:0000259" key="1">
    <source>
        <dbReference type="Pfam" id="PF06485"/>
    </source>
</evidence>
<dbReference type="GO" id="GO:0003723">
    <property type="term" value="F:RNA binding"/>
    <property type="evidence" value="ECO:0007669"/>
    <property type="project" value="InterPro"/>
</dbReference>
<dbReference type="InterPro" id="IPR046761">
    <property type="entry name" value="Tab2-like_C"/>
</dbReference>
<dbReference type="InterPro" id="IPR046760">
    <property type="entry name" value="Tab2-like_N"/>
</dbReference>
<comment type="caution">
    <text evidence="3">The sequence shown here is derived from an EMBL/GenBank/DDBJ whole genome shotgun (WGS) entry which is preliminary data.</text>
</comment>
<dbReference type="Pfam" id="PF20429">
    <property type="entry name" value="Tab2-like_C"/>
    <property type="match status" value="1"/>
</dbReference>
<evidence type="ECO:0000313" key="3">
    <source>
        <dbReference type="EMBL" id="HGG01215.1"/>
    </source>
</evidence>
<gene>
    <name evidence="3" type="ORF">ENR15_11345</name>
</gene>
<proteinExistence type="predicted"/>
<feature type="domain" description="RNA-binding protein Tab2/Atab2 C-terminal" evidence="2">
    <location>
        <begin position="123"/>
        <end position="287"/>
    </location>
</feature>
<sequence length="290" mass="32160">MTIWQADFYRRPLKNERGQPLWELVVCDPTGEWVFTATCPQHEANSAWLSATLSRAQSGQLPEVLQVFRPQCLSLLMAAAKNLEIAVEATRRTPALKYWLRQQAAAYAQTDSRVDPAAMVAYDPLALDRPPPVPLPDGGATAGAVRLWGESWRFGSILAGDMVAWAADRPLPVREMPEYLWPVNLGLASTAVIPGVAISGGRQSLKLARWLQEVRPVSLNYIPGAPDGLILEAGLVDRWILATFDDEEMATAARTYQQRLQLTKGLHFLLVQPDDSGMTYSGFWLLQHPE</sequence>